<comment type="similarity">
    <text evidence="27">Belongs to the peptidase T1A family.</text>
</comment>
<evidence type="ECO:0000256" key="3">
    <source>
        <dbReference type="ARBA" id="ARBA00003876"/>
    </source>
</evidence>
<dbReference type="Gene3D" id="3.40.50.11980">
    <property type="match status" value="1"/>
</dbReference>
<comment type="subunit">
    <text evidence="26">The 26S proteasome consists of a 20S proteasome core and two 19S regulatory subunits. The 20S proteasome core is a barrel-shaped complex made of 28 subunits that are arranged in four stacked rings. The two outer rings are each formed by seven alpha subunits, and the two inner rings are formed by seven beta subunits. The proteolytic activity is exerted by three beta-subunits PSMB5, PSMB6 and PSMB7. Interacts with ALKBH4.</text>
</comment>
<name>A0AAV6FSV1_9TELE</name>
<evidence type="ECO:0000256" key="6">
    <source>
        <dbReference type="ARBA" id="ARBA00004496"/>
    </source>
</evidence>
<keyword evidence="13" id="KW-0540">Nuclease</keyword>
<keyword evidence="10" id="KW-0963">Cytoplasm</keyword>
<keyword evidence="23" id="KW-0539">Nucleus</keyword>
<evidence type="ECO:0000256" key="19">
    <source>
        <dbReference type="ARBA" id="ARBA00022946"/>
    </source>
</evidence>
<organism evidence="29 30">
    <name type="scientific">Alosa alosa</name>
    <name type="common">allis shad</name>
    <dbReference type="NCBI Taxonomy" id="278164"/>
    <lineage>
        <taxon>Eukaryota</taxon>
        <taxon>Metazoa</taxon>
        <taxon>Chordata</taxon>
        <taxon>Craniata</taxon>
        <taxon>Vertebrata</taxon>
        <taxon>Euteleostomi</taxon>
        <taxon>Actinopterygii</taxon>
        <taxon>Neopterygii</taxon>
        <taxon>Teleostei</taxon>
        <taxon>Clupei</taxon>
        <taxon>Clupeiformes</taxon>
        <taxon>Clupeoidei</taxon>
        <taxon>Clupeidae</taxon>
        <taxon>Alosa</taxon>
    </lineage>
</organism>
<dbReference type="SUPFAM" id="SSF56235">
    <property type="entry name" value="N-terminal nucleophile aminohydrolases (Ntn hydrolases)"/>
    <property type="match status" value="1"/>
</dbReference>
<comment type="catalytic activity">
    <reaction evidence="1">
        <text>Endonucleolytic cleavage of RNA, removing 5'-extranucleotides from tRNA precursor.</text>
        <dbReference type="EC" id="3.1.26.5"/>
    </reaction>
</comment>
<dbReference type="GO" id="GO:0097745">
    <property type="term" value="P:mitochondrial tRNA 5'-end processing"/>
    <property type="evidence" value="ECO:0007669"/>
    <property type="project" value="TreeGrafter"/>
</dbReference>
<evidence type="ECO:0000256" key="13">
    <source>
        <dbReference type="ARBA" id="ARBA00022722"/>
    </source>
</evidence>
<dbReference type="InterPro" id="IPR029055">
    <property type="entry name" value="Ntn_hydrolases_N"/>
</dbReference>
<dbReference type="AlphaFoldDB" id="A0AAV6FSV1"/>
<evidence type="ECO:0000256" key="16">
    <source>
        <dbReference type="ARBA" id="ARBA00022833"/>
    </source>
</evidence>
<keyword evidence="12" id="KW-0819">tRNA processing</keyword>
<dbReference type="NCBIfam" id="NF003075">
    <property type="entry name" value="PRK03996.1"/>
    <property type="match status" value="1"/>
</dbReference>
<dbReference type="Pfam" id="PF16953">
    <property type="entry name" value="PRORP"/>
    <property type="match status" value="1"/>
</dbReference>
<dbReference type="GO" id="GO:0006511">
    <property type="term" value="P:ubiquitin-dependent protein catabolic process"/>
    <property type="evidence" value="ECO:0007669"/>
    <property type="project" value="InterPro"/>
</dbReference>
<reference evidence="29" key="1">
    <citation type="submission" date="2020-10" db="EMBL/GenBank/DDBJ databases">
        <title>Chromosome-scale genome assembly of the Allis shad, Alosa alosa.</title>
        <authorList>
            <person name="Margot Z."/>
            <person name="Christophe K."/>
            <person name="Cabau C."/>
            <person name="Louis A."/>
            <person name="Berthelot C."/>
            <person name="Parey E."/>
            <person name="Roest Crollius H."/>
            <person name="Montfort J."/>
            <person name="Robinson-Rechavi M."/>
            <person name="Bucao C."/>
            <person name="Bouchez O."/>
            <person name="Gislard M."/>
            <person name="Lluch J."/>
            <person name="Milhes M."/>
            <person name="Lampietro C."/>
            <person name="Lopez Roques C."/>
            <person name="Donnadieu C."/>
            <person name="Braasch I."/>
            <person name="Desvignes T."/>
            <person name="Postlethwait J."/>
            <person name="Bobe J."/>
            <person name="Guiguen Y."/>
        </authorList>
    </citation>
    <scope>NUCLEOTIDE SEQUENCE</scope>
    <source>
        <strain evidence="29">M-15738</strain>
        <tissue evidence="29">Blood</tissue>
    </source>
</reference>
<comment type="subcellular location">
    <subcellularLocation>
        <location evidence="6">Cytoplasm</location>
    </subcellularLocation>
    <subcellularLocation>
        <location evidence="5">Mitochondrion</location>
    </subcellularLocation>
    <subcellularLocation>
        <location evidence="4">Nucleus</location>
    </subcellularLocation>
</comment>
<evidence type="ECO:0000256" key="25">
    <source>
        <dbReference type="ARBA" id="ARBA00044559"/>
    </source>
</evidence>
<dbReference type="SMART" id="SM00948">
    <property type="entry name" value="Proteasome_A_N"/>
    <property type="match status" value="1"/>
</dbReference>
<dbReference type="InterPro" id="IPR034642">
    <property type="entry name" value="Proteasome_subunit_alpha6"/>
</dbReference>
<dbReference type="EC" id="3.1.26.5" evidence="8"/>
<keyword evidence="21" id="KW-0496">Mitochondrion</keyword>
<keyword evidence="11" id="KW-0597">Phosphoprotein</keyword>
<dbReference type="PROSITE" id="PS00388">
    <property type="entry name" value="PROTEASOME_ALPHA_1"/>
    <property type="match status" value="1"/>
</dbReference>
<dbReference type="Pfam" id="PF00227">
    <property type="entry name" value="Proteasome"/>
    <property type="match status" value="1"/>
</dbReference>
<evidence type="ECO:0000313" key="30">
    <source>
        <dbReference type="Proteomes" id="UP000823561"/>
    </source>
</evidence>
<evidence type="ECO:0000256" key="8">
    <source>
        <dbReference type="ARBA" id="ARBA00012179"/>
    </source>
</evidence>
<dbReference type="EMBL" id="JADWDJ010000019">
    <property type="protein sequence ID" value="KAG5265524.1"/>
    <property type="molecule type" value="Genomic_DNA"/>
</dbReference>
<protein>
    <recommendedName>
        <fullName evidence="24">Mitochondrial ribonuclease P catalytic subunit</fullName>
        <ecNumber evidence="8">3.1.26.5</ecNumber>
    </recommendedName>
    <alternativeName>
        <fullName evidence="25">Mitochondrial ribonuclease P protein 3</fullName>
    </alternativeName>
    <alternativeName>
        <fullName evidence="9">Proteasome subunit alpha type-6</fullName>
    </alternativeName>
</protein>
<dbReference type="GO" id="GO:0001682">
    <property type="term" value="P:tRNA 5'-leader removal"/>
    <property type="evidence" value="ECO:0007669"/>
    <property type="project" value="TreeGrafter"/>
</dbReference>
<dbReference type="Pfam" id="PF10584">
    <property type="entry name" value="Proteasome_A_N"/>
    <property type="match status" value="1"/>
</dbReference>
<dbReference type="PANTHER" id="PTHR13547">
    <property type="match status" value="1"/>
</dbReference>
<evidence type="ECO:0000256" key="20">
    <source>
        <dbReference type="ARBA" id="ARBA00022990"/>
    </source>
</evidence>
<evidence type="ECO:0000256" key="14">
    <source>
        <dbReference type="ARBA" id="ARBA00022723"/>
    </source>
</evidence>
<dbReference type="InterPro" id="IPR011990">
    <property type="entry name" value="TPR-like_helical_dom_sf"/>
</dbReference>
<comment type="caution">
    <text evidence="29">The sequence shown here is derived from an EMBL/GenBank/DDBJ whole genome shotgun (WGS) entry which is preliminary data.</text>
</comment>
<keyword evidence="20" id="KW-0007">Acetylation</keyword>
<dbReference type="InterPro" id="IPR033495">
    <property type="entry name" value="MRPP3_PIN_dom"/>
</dbReference>
<evidence type="ECO:0000256" key="7">
    <source>
        <dbReference type="ARBA" id="ARBA00007626"/>
    </source>
</evidence>
<dbReference type="Gene3D" id="1.25.40.10">
    <property type="entry name" value="Tetratricopeptide repeat domain"/>
    <property type="match status" value="1"/>
</dbReference>
<dbReference type="GO" id="GO:0030678">
    <property type="term" value="C:mitochondrial ribonuclease P complex"/>
    <property type="evidence" value="ECO:0007669"/>
    <property type="project" value="TreeGrafter"/>
</dbReference>
<dbReference type="GO" id="GO:0004526">
    <property type="term" value="F:ribonuclease P activity"/>
    <property type="evidence" value="ECO:0007669"/>
    <property type="project" value="UniProtKB-EC"/>
</dbReference>
<keyword evidence="15" id="KW-0378">Hydrolase</keyword>
<evidence type="ECO:0000256" key="4">
    <source>
        <dbReference type="ARBA" id="ARBA00004123"/>
    </source>
</evidence>
<evidence type="ECO:0000256" key="5">
    <source>
        <dbReference type="ARBA" id="ARBA00004173"/>
    </source>
</evidence>
<evidence type="ECO:0000256" key="10">
    <source>
        <dbReference type="ARBA" id="ARBA00022490"/>
    </source>
</evidence>
<dbReference type="PANTHER" id="PTHR13547:SF1">
    <property type="entry name" value="MITOCHONDRIAL RIBONUCLEASE P CATALYTIC SUBUNIT"/>
    <property type="match status" value="1"/>
</dbReference>
<dbReference type="Proteomes" id="UP000823561">
    <property type="component" value="Chromosome 19"/>
</dbReference>
<evidence type="ECO:0000256" key="17">
    <source>
        <dbReference type="ARBA" id="ARBA00022842"/>
    </source>
</evidence>
<keyword evidence="14" id="KW-0479">Metal-binding</keyword>
<keyword evidence="30" id="KW-1185">Reference proteome</keyword>
<dbReference type="InterPro" id="IPR031595">
    <property type="entry name" value="PRORP_C"/>
</dbReference>
<dbReference type="FunFam" id="3.60.20.10:FF:000020">
    <property type="entry name" value="Proteasome subunit alpha type"/>
    <property type="match status" value="1"/>
</dbReference>
<dbReference type="GO" id="GO:0019773">
    <property type="term" value="C:proteasome core complex, alpha-subunit complex"/>
    <property type="evidence" value="ECO:0007669"/>
    <property type="project" value="UniProtKB-UniRule"/>
</dbReference>
<keyword evidence="18 27" id="KW-0647">Proteasome</keyword>
<keyword evidence="16" id="KW-0862">Zinc</keyword>
<evidence type="ECO:0000256" key="26">
    <source>
        <dbReference type="ARBA" id="ARBA00062366"/>
    </source>
</evidence>
<sequence>MGPMLIPNTRVCLQHFIPVLSRNILNGLHKYVPACFKLGGLSTFSTKDLNKHGVIKRKDFKSKDFVIKEKPAFPKSVFAAGTARRTAVLMKLKAGISDLEEPSDNSRKINYLEVPDRPLTASEWKRLKEDNERPDRFEIRMMGGIFKSSADINIAKSLLAYVAVDSGTVAYELLLRYLTLCVYGGHWAEMYDVYDIMKSRFRTLDTGAYSLLIKGFSKTERWEEALVLLENINKIITPSPRNYSDVIAGAVQHGNFATAWTQYNQLLEKDIIPNQDTWKYLFEAGIADHENDDKLLSILEHMRDNQIYPEVTLANIIRKWFECRPDQKWTGRISTVKPSGVCQSCRSLLESIQLTEEDYADLRDSVMKNVIEGKDVFKKTTPEELESFKHFVSKRPPFDVVIDGLNVAHSLGRVSQSQTLLAVVSELNQQGLSILVLGRKHMLFSTQSWNRHHMNQIQQKAHCFFTENISEDDPFLLYAALHSGNHCNFVSRDLMRDHKACLSSGRTRQLFFKWQRGHQLVLYNFVPGKKVRFRKIQSYDTIAQTSANTWHIPFDEEGKWCHRAKKKEVLKDVKTQRLSQSYGFLRLLDNMSRGSSAGFDRHITIFSPEGRLYQVEYAFKAINQGGLTSVAVRGKDCAVIITQKKVPDKLLDSSTVTHLFRITESIGCVMSGMTADSRSQVQRARYEAANWQYKYGYEIPVDMLCKRIADISQVYTQNAEMRPLGCCMIVIGMDEELGPQLYKCDPAGYYCGFKATAAGVKQTEATSFLEKKVKKKLDWTYEQTVETAITCLSTVLSIDFKPSEIEIGVITKDQPKYRILTEAEIDTHLVSLSERD</sequence>
<comment type="function">
    <text evidence="3">Component of the 20S core proteasome complex involved in the proteolytic degradation of most intracellular proteins. This complex plays numerous essential roles within the cell by associating with different regulatory particles. Associated with two 19S regulatory particles, forms the 26S proteasome and thus participates in the ATP-dependent degradation of ubiquitinated proteins. The 26S proteasome plays a key role in the maintenance of protein homeostasis by removing misfolded or damaged proteins that could impair cellular functions, and by removing proteins whose functions are no longer required. Associated with the PA200 or PA28, the 20S proteasome mediates ubiquitin-independent protein degradation. This type of proteolysis is required in several pathways including spermatogenesis (20S-PA200 complex) or generation of a subset of MHC class I-presented antigenic peptides (20S-PA28 complex).</text>
</comment>
<evidence type="ECO:0000256" key="27">
    <source>
        <dbReference type="PROSITE-ProRule" id="PRU00808"/>
    </source>
</evidence>
<evidence type="ECO:0000256" key="23">
    <source>
        <dbReference type="ARBA" id="ARBA00023242"/>
    </source>
</evidence>
<proteinExistence type="inferred from homology"/>
<evidence type="ECO:0000259" key="28">
    <source>
        <dbReference type="PROSITE" id="PS00388"/>
    </source>
</evidence>
<dbReference type="CDD" id="cd18718">
    <property type="entry name" value="PIN_PRORP"/>
    <property type="match status" value="1"/>
</dbReference>
<evidence type="ECO:0000313" key="29">
    <source>
        <dbReference type="EMBL" id="KAG5265524.1"/>
    </source>
</evidence>
<evidence type="ECO:0000256" key="21">
    <source>
        <dbReference type="ARBA" id="ARBA00023128"/>
    </source>
</evidence>
<dbReference type="CDD" id="cd03754">
    <property type="entry name" value="proteasome_alpha_type_6"/>
    <property type="match status" value="1"/>
</dbReference>
<evidence type="ECO:0000256" key="12">
    <source>
        <dbReference type="ARBA" id="ARBA00022694"/>
    </source>
</evidence>
<dbReference type="GO" id="GO:0046872">
    <property type="term" value="F:metal ion binding"/>
    <property type="evidence" value="ECO:0007669"/>
    <property type="project" value="UniProtKB-KW"/>
</dbReference>
<evidence type="ECO:0000256" key="22">
    <source>
        <dbReference type="ARBA" id="ARBA00023180"/>
    </source>
</evidence>
<keyword evidence="22" id="KW-0325">Glycoprotein</keyword>
<feature type="domain" description="Proteasome alpha-type subunits" evidence="28">
    <location>
        <begin position="599"/>
        <end position="621"/>
    </location>
</feature>
<gene>
    <name evidence="29" type="ORF">AALO_G00243440</name>
</gene>
<dbReference type="InterPro" id="IPR000426">
    <property type="entry name" value="Proteasome_asu_N"/>
</dbReference>
<dbReference type="PROSITE" id="PS51475">
    <property type="entry name" value="PROTEASOME_ALPHA_2"/>
    <property type="match status" value="1"/>
</dbReference>
<comment type="cofactor">
    <cofactor evidence="2">
        <name>Mg(2+)</name>
        <dbReference type="ChEBI" id="CHEBI:18420"/>
    </cofactor>
</comment>
<keyword evidence="17" id="KW-0460">Magnesium</keyword>
<dbReference type="Gene3D" id="3.60.20.10">
    <property type="entry name" value="Glutamine Phosphoribosylpyrophosphate, subunit 1, domain 1"/>
    <property type="match status" value="1"/>
</dbReference>
<accession>A0AAV6FSV1</accession>
<evidence type="ECO:0000256" key="15">
    <source>
        <dbReference type="ARBA" id="ARBA00022801"/>
    </source>
</evidence>
<evidence type="ECO:0000256" key="9">
    <source>
        <dbReference type="ARBA" id="ARBA00021332"/>
    </source>
</evidence>
<dbReference type="GO" id="GO:0005634">
    <property type="term" value="C:nucleus"/>
    <property type="evidence" value="ECO:0007669"/>
    <property type="project" value="UniProtKB-SubCell"/>
</dbReference>
<keyword evidence="19" id="KW-0809">Transit peptide</keyword>
<dbReference type="InterPro" id="IPR001353">
    <property type="entry name" value="Proteasome_sua/b"/>
</dbReference>
<evidence type="ECO:0000256" key="1">
    <source>
        <dbReference type="ARBA" id="ARBA00000928"/>
    </source>
</evidence>
<evidence type="ECO:0000256" key="24">
    <source>
        <dbReference type="ARBA" id="ARBA00044536"/>
    </source>
</evidence>
<dbReference type="FunFam" id="1.25.40.10:FF:001403">
    <property type="entry name" value="Mitochondrial ribonuclease P protein 3-like Protein"/>
    <property type="match status" value="1"/>
</dbReference>
<evidence type="ECO:0000256" key="11">
    <source>
        <dbReference type="ARBA" id="ARBA00022553"/>
    </source>
</evidence>
<dbReference type="InterPro" id="IPR023332">
    <property type="entry name" value="Proteasome_alpha-type"/>
</dbReference>
<comment type="similarity">
    <text evidence="7">Belongs to the PPR family. P subfamily.</text>
</comment>
<evidence type="ECO:0000256" key="18">
    <source>
        <dbReference type="ARBA" id="ARBA00022942"/>
    </source>
</evidence>
<evidence type="ECO:0000256" key="2">
    <source>
        <dbReference type="ARBA" id="ARBA00001946"/>
    </source>
</evidence>